<feature type="domain" description="ATPase AAA-type core" evidence="5">
    <location>
        <begin position="187"/>
        <end position="279"/>
    </location>
</feature>
<keyword evidence="4" id="KW-0813">Transport</keyword>
<comment type="subcellular location">
    <subcellularLocation>
        <location evidence="4">Cytoplasm</location>
    </subcellularLocation>
</comment>
<dbReference type="GO" id="GO:0035494">
    <property type="term" value="P:SNARE complex disassembly"/>
    <property type="evidence" value="ECO:0007669"/>
    <property type="project" value="InterPro"/>
</dbReference>
<dbReference type="AlphaFoldDB" id="A0A9Q0KRS0"/>
<evidence type="ECO:0000256" key="2">
    <source>
        <dbReference type="ARBA" id="ARBA00022741"/>
    </source>
</evidence>
<dbReference type="GO" id="GO:0016887">
    <property type="term" value="F:ATP hydrolysis activity"/>
    <property type="evidence" value="ECO:0007669"/>
    <property type="project" value="InterPro"/>
</dbReference>
<dbReference type="OrthoDB" id="1731810at2759"/>
<keyword evidence="4" id="KW-0931">ER-Golgi transport</keyword>
<dbReference type="InterPro" id="IPR003959">
    <property type="entry name" value="ATPase_AAA_core"/>
</dbReference>
<comment type="function">
    <text evidence="4">Required for vesicle-mediated transport. Catalyzes the fusion of transport vesicles within the Golgi cisternae. Is also required for transport from the endoplasmic reticulum to the Golgi stack. Seems to function as a fusion protein required for the delivery of cargo proteins to all compartments of the Golgi stack independent of vesicle origin.</text>
</comment>
<keyword evidence="2 4" id="KW-0547">Nucleotide-binding</keyword>
<dbReference type="PANTHER" id="PTHR23078">
    <property type="entry name" value="VESICULAR-FUSION PROTEIN NSF"/>
    <property type="match status" value="1"/>
</dbReference>
<dbReference type="SUPFAM" id="SSF52540">
    <property type="entry name" value="P-loop containing nucleoside triphosphate hydrolases"/>
    <property type="match status" value="1"/>
</dbReference>
<keyword evidence="4" id="KW-0460">Magnesium</keyword>
<organism evidence="6 7">
    <name type="scientific">Protea cynaroides</name>
    <dbReference type="NCBI Taxonomy" id="273540"/>
    <lineage>
        <taxon>Eukaryota</taxon>
        <taxon>Viridiplantae</taxon>
        <taxon>Streptophyta</taxon>
        <taxon>Embryophyta</taxon>
        <taxon>Tracheophyta</taxon>
        <taxon>Spermatophyta</taxon>
        <taxon>Magnoliopsida</taxon>
        <taxon>Proteales</taxon>
        <taxon>Proteaceae</taxon>
        <taxon>Protea</taxon>
    </lineage>
</organism>
<keyword evidence="4" id="KW-0378">Hydrolase</keyword>
<evidence type="ECO:0000256" key="3">
    <source>
        <dbReference type="ARBA" id="ARBA00022840"/>
    </source>
</evidence>
<dbReference type="GO" id="GO:0005795">
    <property type="term" value="C:Golgi stack"/>
    <property type="evidence" value="ECO:0007669"/>
    <property type="project" value="TreeGrafter"/>
</dbReference>
<accession>A0A9Q0KRS0</accession>
<dbReference type="Gene3D" id="1.10.8.60">
    <property type="match status" value="1"/>
</dbReference>
<proteinExistence type="inferred from homology"/>
<keyword evidence="7" id="KW-1185">Reference proteome</keyword>
<dbReference type="PANTHER" id="PTHR23078:SF3">
    <property type="entry name" value="VESICLE-FUSING ATPASE"/>
    <property type="match status" value="1"/>
</dbReference>
<dbReference type="InterPro" id="IPR027417">
    <property type="entry name" value="P-loop_NTPase"/>
</dbReference>
<evidence type="ECO:0000256" key="1">
    <source>
        <dbReference type="ARBA" id="ARBA00006914"/>
    </source>
</evidence>
<dbReference type="GO" id="GO:0043001">
    <property type="term" value="P:Golgi to plasma membrane protein transport"/>
    <property type="evidence" value="ECO:0007669"/>
    <property type="project" value="TreeGrafter"/>
</dbReference>
<comment type="cofactor">
    <cofactor evidence="4">
        <name>Mg(2+)</name>
        <dbReference type="ChEBI" id="CHEBI:18420"/>
    </cofactor>
    <text evidence="4">Binds 1 Mg(2+) ion per subunit.</text>
</comment>
<keyword evidence="4" id="KW-0653">Protein transport</keyword>
<evidence type="ECO:0000256" key="4">
    <source>
        <dbReference type="RuleBase" id="RU367045"/>
    </source>
</evidence>
<keyword evidence="4" id="KW-0963">Cytoplasm</keyword>
<dbReference type="GO" id="GO:0006891">
    <property type="term" value="P:intra-Golgi vesicle-mediated transport"/>
    <property type="evidence" value="ECO:0007669"/>
    <property type="project" value="TreeGrafter"/>
</dbReference>
<dbReference type="EC" id="3.6.4.6" evidence="4"/>
<dbReference type="Pfam" id="PF00004">
    <property type="entry name" value="AAA"/>
    <property type="match status" value="1"/>
</dbReference>
<comment type="catalytic activity">
    <reaction evidence="4">
        <text>ATP + H2O = ADP + phosphate + H(+)</text>
        <dbReference type="Rhea" id="RHEA:13065"/>
        <dbReference type="ChEBI" id="CHEBI:15377"/>
        <dbReference type="ChEBI" id="CHEBI:15378"/>
        <dbReference type="ChEBI" id="CHEBI:30616"/>
        <dbReference type="ChEBI" id="CHEBI:43474"/>
        <dbReference type="ChEBI" id="CHEBI:456216"/>
        <dbReference type="EC" id="3.6.4.6"/>
    </reaction>
</comment>
<evidence type="ECO:0000313" key="7">
    <source>
        <dbReference type="Proteomes" id="UP001141806"/>
    </source>
</evidence>
<sequence length="318" mass="35302">MPLIEIWLNQLVEHLVCTRVPCGTGHAAYYSAPVHPRHGPAGLAGLEGLWVPSAIAALPVAAGPWGKAEWPWLLDYACEHSGPRKKPIETKVGSGEDCDIEYAPGKELWRRVEIESEADRTILTNQILGALRNETKENGRIAGTDNDVTKTSTPEILAENEEDEVDGSLFTNKHLDVVKSDIEDAAEGTRLMRLIFTDIKINGSEEDGQFSVVIKKPIASRGSTRNGTRFHDSIVNQLLTKIDGVEAFNNILLIGVTNRKDLLDGALLWLWHLEIHVEIRIPDEAWSFQILDIHTNIMKENSFIAPDVDFQELSMCIG</sequence>
<dbReference type="EMBL" id="JAMYWD010000003">
    <property type="protein sequence ID" value="KAJ4975593.1"/>
    <property type="molecule type" value="Genomic_DNA"/>
</dbReference>
<comment type="similarity">
    <text evidence="1 4">Belongs to the AAA ATPase family.</text>
</comment>
<name>A0A9Q0KRS0_9MAGN</name>
<dbReference type="Gene3D" id="3.40.50.300">
    <property type="entry name" value="P-loop containing nucleotide triphosphate hydrolases"/>
    <property type="match status" value="1"/>
</dbReference>
<keyword evidence="3 4" id="KW-0067">ATP-binding</keyword>
<dbReference type="GO" id="GO:0005524">
    <property type="term" value="F:ATP binding"/>
    <property type="evidence" value="ECO:0007669"/>
    <property type="project" value="UniProtKB-UniRule"/>
</dbReference>
<dbReference type="InterPro" id="IPR039812">
    <property type="entry name" value="Vesicle-fus_ATPase"/>
</dbReference>
<dbReference type="Proteomes" id="UP001141806">
    <property type="component" value="Unassembled WGS sequence"/>
</dbReference>
<evidence type="ECO:0000259" key="5">
    <source>
        <dbReference type="Pfam" id="PF00004"/>
    </source>
</evidence>
<evidence type="ECO:0000313" key="6">
    <source>
        <dbReference type="EMBL" id="KAJ4975593.1"/>
    </source>
</evidence>
<keyword evidence="4" id="KW-0479">Metal-binding</keyword>
<dbReference type="GO" id="GO:0046872">
    <property type="term" value="F:metal ion binding"/>
    <property type="evidence" value="ECO:0007669"/>
    <property type="project" value="UniProtKB-UniRule"/>
</dbReference>
<protein>
    <recommendedName>
        <fullName evidence="4">Vesicle-fusing ATPase</fullName>
        <ecNumber evidence="4">3.6.4.6</ecNumber>
    </recommendedName>
</protein>
<gene>
    <name evidence="6" type="ORF">NE237_000699</name>
</gene>
<reference evidence="6" key="1">
    <citation type="journal article" date="2023" name="Plant J.">
        <title>The genome of the king protea, Protea cynaroides.</title>
        <authorList>
            <person name="Chang J."/>
            <person name="Duong T.A."/>
            <person name="Schoeman C."/>
            <person name="Ma X."/>
            <person name="Roodt D."/>
            <person name="Barker N."/>
            <person name="Li Z."/>
            <person name="Van de Peer Y."/>
            <person name="Mizrachi E."/>
        </authorList>
    </citation>
    <scope>NUCLEOTIDE SEQUENCE</scope>
    <source>
        <tissue evidence="6">Young leaves</tissue>
    </source>
</reference>
<comment type="caution">
    <text evidence="6">The sequence shown here is derived from an EMBL/GenBank/DDBJ whole genome shotgun (WGS) entry which is preliminary data.</text>
</comment>